<dbReference type="InterPro" id="IPR004607">
    <property type="entry name" value="GART"/>
</dbReference>
<keyword evidence="7" id="KW-1185">Reference proteome</keyword>
<feature type="domain" description="Formyl transferase N-terminal" evidence="5">
    <location>
        <begin position="10"/>
        <end position="190"/>
    </location>
</feature>
<gene>
    <name evidence="6" type="primary">purN</name>
    <name evidence="6" type="ORF">QTN89_26100</name>
</gene>
<accession>A0ABT7PRJ8</accession>
<evidence type="ECO:0000313" key="6">
    <source>
        <dbReference type="EMBL" id="MDM4018953.1"/>
    </source>
</evidence>
<evidence type="ECO:0000256" key="4">
    <source>
        <dbReference type="NCBIfam" id="TIGR00639"/>
    </source>
</evidence>
<evidence type="ECO:0000256" key="3">
    <source>
        <dbReference type="ARBA" id="ARBA00022755"/>
    </source>
</evidence>
<dbReference type="PANTHER" id="PTHR43369:SF2">
    <property type="entry name" value="PHOSPHORIBOSYLGLYCINAMIDE FORMYLTRANSFERASE"/>
    <property type="match status" value="1"/>
</dbReference>
<evidence type="ECO:0000256" key="1">
    <source>
        <dbReference type="ARBA" id="ARBA00005054"/>
    </source>
</evidence>
<evidence type="ECO:0000259" key="5">
    <source>
        <dbReference type="Pfam" id="PF00551"/>
    </source>
</evidence>
<proteinExistence type="predicted"/>
<dbReference type="Proteomes" id="UP001239462">
    <property type="component" value="Unassembled WGS sequence"/>
</dbReference>
<protein>
    <recommendedName>
        <fullName evidence="4">Phosphoribosylglycinamide formyltransferase</fullName>
        <ecNumber evidence="4">2.1.2.2</ecNumber>
    </recommendedName>
</protein>
<sequence>MTGANESISVAVFLSGGGRTLQNLLEHRDVHGLPIDVRLVISSRADVRGVQIAKDAGIETLVVRKKDHDDAAYCSAMFDPVRQSGADYVIMAGFLKHVLIPEDFEGRVINIHPSLLPAFGGPGMYGHHVHAAALKRGVKVSGCTVHFVDNHYDNGPIILQRTCDVFADDTPDTLAARVFEQECQALPDAIRTLKKIASS</sequence>
<reference evidence="6 7" key="1">
    <citation type="submission" date="2023-06" db="EMBL/GenBank/DDBJ databases">
        <title>Roseiconus lacunae JC819 isolated from Gulf of Mannar region, Tamil Nadu.</title>
        <authorList>
            <person name="Pk S."/>
            <person name="Ch S."/>
            <person name="Ch V.R."/>
        </authorList>
    </citation>
    <scope>NUCLEOTIDE SEQUENCE [LARGE SCALE GENOMIC DNA]</scope>
    <source>
        <strain evidence="6 7">JC819</strain>
    </source>
</reference>
<evidence type="ECO:0000256" key="2">
    <source>
        <dbReference type="ARBA" id="ARBA00022679"/>
    </source>
</evidence>
<dbReference type="GO" id="GO:0004644">
    <property type="term" value="F:phosphoribosylglycinamide formyltransferase activity"/>
    <property type="evidence" value="ECO:0007669"/>
    <property type="project" value="UniProtKB-EC"/>
</dbReference>
<comment type="pathway">
    <text evidence="1">Purine metabolism; IMP biosynthesis via de novo pathway; N(2)-formyl-N(1)-(5-phospho-D-ribosyl)glycinamide from N(1)-(5-phospho-D-ribosyl)glycinamide (10-formyl THF route): step 1/1.</text>
</comment>
<dbReference type="NCBIfam" id="TIGR00639">
    <property type="entry name" value="PurN"/>
    <property type="match status" value="1"/>
</dbReference>
<organism evidence="6 7">
    <name type="scientific">Roseiconus lacunae</name>
    <dbReference type="NCBI Taxonomy" id="2605694"/>
    <lineage>
        <taxon>Bacteria</taxon>
        <taxon>Pseudomonadati</taxon>
        <taxon>Planctomycetota</taxon>
        <taxon>Planctomycetia</taxon>
        <taxon>Pirellulales</taxon>
        <taxon>Pirellulaceae</taxon>
        <taxon>Roseiconus</taxon>
    </lineage>
</organism>
<dbReference type="InterPro" id="IPR036477">
    <property type="entry name" value="Formyl_transf_N_sf"/>
</dbReference>
<dbReference type="Pfam" id="PF00551">
    <property type="entry name" value="Formyl_trans_N"/>
    <property type="match status" value="1"/>
</dbReference>
<name>A0ABT7PRJ8_9BACT</name>
<dbReference type="Gene3D" id="3.40.50.170">
    <property type="entry name" value="Formyl transferase, N-terminal domain"/>
    <property type="match status" value="1"/>
</dbReference>
<dbReference type="CDD" id="cd08645">
    <property type="entry name" value="FMT_core_GART"/>
    <property type="match status" value="1"/>
</dbReference>
<comment type="caution">
    <text evidence="6">The sequence shown here is derived from an EMBL/GenBank/DDBJ whole genome shotgun (WGS) entry which is preliminary data.</text>
</comment>
<dbReference type="PANTHER" id="PTHR43369">
    <property type="entry name" value="PHOSPHORIBOSYLGLYCINAMIDE FORMYLTRANSFERASE"/>
    <property type="match status" value="1"/>
</dbReference>
<dbReference type="EMBL" id="JASZZN010000028">
    <property type="protein sequence ID" value="MDM4018953.1"/>
    <property type="molecule type" value="Genomic_DNA"/>
</dbReference>
<keyword evidence="2 6" id="KW-0808">Transferase</keyword>
<dbReference type="EC" id="2.1.2.2" evidence="4"/>
<dbReference type="SUPFAM" id="SSF53328">
    <property type="entry name" value="Formyltransferase"/>
    <property type="match status" value="1"/>
</dbReference>
<evidence type="ECO:0000313" key="7">
    <source>
        <dbReference type="Proteomes" id="UP001239462"/>
    </source>
</evidence>
<dbReference type="InterPro" id="IPR002376">
    <property type="entry name" value="Formyl_transf_N"/>
</dbReference>
<keyword evidence="3" id="KW-0658">Purine biosynthesis</keyword>
<dbReference type="RefSeq" id="WP_289166962.1">
    <property type="nucleotide sequence ID" value="NZ_JASZZN010000028.1"/>
</dbReference>